<sequence>MQLTLIVLLVLIPSITTLKCYVCNSNEKSACASDGKLNDKLTQTCPSNMEDPYCRKMVQTVNGDTSIVRSCGSKIGSKECYKTPGVNTANVCSCKTDLCNNAPSFNRQQQMMTILSSFIVVATAMIFLR</sequence>
<dbReference type="PANTHER" id="PTHR33562">
    <property type="entry name" value="ATILLA, ISOFORM B-RELATED-RELATED"/>
    <property type="match status" value="1"/>
</dbReference>
<comment type="caution">
    <text evidence="6">The sequence shown here is derived from an EMBL/GenBank/DDBJ whole genome shotgun (WGS) entry which is preliminary data.</text>
</comment>
<dbReference type="GO" id="GO:0032222">
    <property type="term" value="P:regulation of synaptic transmission, cholinergic"/>
    <property type="evidence" value="ECO:0007669"/>
    <property type="project" value="InterPro"/>
</dbReference>
<dbReference type="EMBL" id="CAJNOE010000401">
    <property type="protein sequence ID" value="CAF1196172.1"/>
    <property type="molecule type" value="Genomic_DNA"/>
</dbReference>
<evidence type="ECO:0000313" key="10">
    <source>
        <dbReference type="EMBL" id="CAF3983268.1"/>
    </source>
</evidence>
<dbReference type="InterPro" id="IPR031424">
    <property type="entry name" value="QVR-like"/>
</dbReference>
<keyword evidence="2" id="KW-0325">Glycoprotein</keyword>
<keyword evidence="1 4" id="KW-0732">Signal</keyword>
<dbReference type="SUPFAM" id="SSF57302">
    <property type="entry name" value="Snake toxin-like"/>
    <property type="match status" value="1"/>
</dbReference>
<dbReference type="PANTHER" id="PTHR33562:SF14">
    <property type="entry name" value="PROTEIN QUIVER"/>
    <property type="match status" value="1"/>
</dbReference>
<evidence type="ECO:0000313" key="7">
    <source>
        <dbReference type="EMBL" id="CAF1364868.1"/>
    </source>
</evidence>
<dbReference type="Pfam" id="PF17064">
    <property type="entry name" value="QVR"/>
    <property type="match status" value="1"/>
</dbReference>
<keyword evidence="3" id="KW-0812">Transmembrane</keyword>
<dbReference type="AlphaFoldDB" id="A0A815DVE6"/>
<dbReference type="InterPro" id="IPR050975">
    <property type="entry name" value="Sleep_regulator"/>
</dbReference>
<dbReference type="EMBL" id="CAJNOG010000588">
    <property type="protein sequence ID" value="CAF1306579.1"/>
    <property type="molecule type" value="Genomic_DNA"/>
</dbReference>
<feature type="signal peptide" evidence="4">
    <location>
        <begin position="1"/>
        <end position="17"/>
    </location>
</feature>
<evidence type="ECO:0000256" key="1">
    <source>
        <dbReference type="ARBA" id="ARBA00022729"/>
    </source>
</evidence>
<evidence type="ECO:0000313" key="6">
    <source>
        <dbReference type="EMBL" id="CAF1306579.1"/>
    </source>
</evidence>
<dbReference type="Proteomes" id="UP000663860">
    <property type="component" value="Unassembled WGS sequence"/>
</dbReference>
<dbReference type="GO" id="GO:0030431">
    <property type="term" value="P:sleep"/>
    <property type="evidence" value="ECO:0007669"/>
    <property type="project" value="InterPro"/>
</dbReference>
<feature type="transmembrane region" description="Helical" evidence="3">
    <location>
        <begin position="111"/>
        <end position="128"/>
    </location>
</feature>
<evidence type="ECO:0000256" key="3">
    <source>
        <dbReference type="SAM" id="Phobius"/>
    </source>
</evidence>
<evidence type="ECO:0000313" key="5">
    <source>
        <dbReference type="EMBL" id="CAF1196172.1"/>
    </source>
</evidence>
<evidence type="ECO:0000313" key="11">
    <source>
        <dbReference type="Proteomes" id="UP000663845"/>
    </source>
</evidence>
<dbReference type="InterPro" id="IPR045860">
    <property type="entry name" value="Snake_toxin-like_sf"/>
</dbReference>
<dbReference type="Proteomes" id="UP000663845">
    <property type="component" value="Unassembled WGS sequence"/>
</dbReference>
<dbReference type="Proteomes" id="UP000663844">
    <property type="component" value="Unassembled WGS sequence"/>
</dbReference>
<organism evidence="6 11">
    <name type="scientific">Adineta steineri</name>
    <dbReference type="NCBI Taxonomy" id="433720"/>
    <lineage>
        <taxon>Eukaryota</taxon>
        <taxon>Metazoa</taxon>
        <taxon>Spiralia</taxon>
        <taxon>Gnathifera</taxon>
        <taxon>Rotifera</taxon>
        <taxon>Eurotatoria</taxon>
        <taxon>Bdelloidea</taxon>
        <taxon>Adinetida</taxon>
        <taxon>Adinetidae</taxon>
        <taxon>Adineta</taxon>
    </lineage>
</organism>
<accession>A0A815DVE6</accession>
<dbReference type="EMBL" id="CAJOAY010001100">
    <property type="protein sequence ID" value="CAF3793212.1"/>
    <property type="molecule type" value="Genomic_DNA"/>
</dbReference>
<evidence type="ECO:0000256" key="2">
    <source>
        <dbReference type="ARBA" id="ARBA00023180"/>
    </source>
</evidence>
<keyword evidence="3" id="KW-0472">Membrane</keyword>
<proteinExistence type="predicted"/>
<dbReference type="OrthoDB" id="6420171at2759"/>
<protein>
    <recommendedName>
        <fullName evidence="12">Protein sleepless</fullName>
    </recommendedName>
</protein>
<reference evidence="6" key="1">
    <citation type="submission" date="2021-02" db="EMBL/GenBank/DDBJ databases">
        <authorList>
            <person name="Nowell W R."/>
        </authorList>
    </citation>
    <scope>NUCLEOTIDE SEQUENCE</scope>
</reference>
<evidence type="ECO:0000313" key="9">
    <source>
        <dbReference type="EMBL" id="CAF3909651.1"/>
    </source>
</evidence>
<dbReference type="EMBL" id="CAJNON010000730">
    <property type="protein sequence ID" value="CAF1364868.1"/>
    <property type="molecule type" value="Genomic_DNA"/>
</dbReference>
<dbReference type="EMBL" id="CAJOAZ010002244">
    <property type="protein sequence ID" value="CAF3909651.1"/>
    <property type="molecule type" value="Genomic_DNA"/>
</dbReference>
<evidence type="ECO:0000256" key="4">
    <source>
        <dbReference type="SAM" id="SignalP"/>
    </source>
</evidence>
<evidence type="ECO:0008006" key="12">
    <source>
        <dbReference type="Google" id="ProtNLM"/>
    </source>
</evidence>
<dbReference type="Proteomes" id="UP000663868">
    <property type="component" value="Unassembled WGS sequence"/>
</dbReference>
<keyword evidence="3" id="KW-1133">Transmembrane helix</keyword>
<dbReference type="Proteomes" id="UP000663891">
    <property type="component" value="Unassembled WGS sequence"/>
</dbReference>
<evidence type="ECO:0000313" key="8">
    <source>
        <dbReference type="EMBL" id="CAF3793212.1"/>
    </source>
</evidence>
<dbReference type="Proteomes" id="UP000663881">
    <property type="component" value="Unassembled WGS sequence"/>
</dbReference>
<gene>
    <name evidence="5" type="ORF">IZO911_LOCUS28334</name>
    <name evidence="6" type="ORF">JYZ213_LOCUS32614</name>
    <name evidence="10" type="ORF">KXQ929_LOCUS27470</name>
    <name evidence="8" type="ORF">OKA104_LOCUS18034</name>
    <name evidence="9" type="ORF">OXD698_LOCUS24408</name>
    <name evidence="7" type="ORF">VCS650_LOCUS34523</name>
</gene>
<name>A0A815DVE6_9BILA</name>
<feature type="chain" id="PRO_5036227265" description="Protein sleepless" evidence="4">
    <location>
        <begin position="18"/>
        <end position="129"/>
    </location>
</feature>
<dbReference type="EMBL" id="CAJOBB010002604">
    <property type="protein sequence ID" value="CAF3983268.1"/>
    <property type="molecule type" value="Genomic_DNA"/>
</dbReference>